<name>A0A0E0MVF2_ORYRU</name>
<accession>A0A0E0MVF2</accession>
<organism evidence="1 2">
    <name type="scientific">Oryza rufipogon</name>
    <name type="common">Brownbeard rice</name>
    <name type="synonym">Asian wild rice</name>
    <dbReference type="NCBI Taxonomy" id="4529"/>
    <lineage>
        <taxon>Eukaryota</taxon>
        <taxon>Viridiplantae</taxon>
        <taxon>Streptophyta</taxon>
        <taxon>Embryophyta</taxon>
        <taxon>Tracheophyta</taxon>
        <taxon>Spermatophyta</taxon>
        <taxon>Magnoliopsida</taxon>
        <taxon>Liliopsida</taxon>
        <taxon>Poales</taxon>
        <taxon>Poaceae</taxon>
        <taxon>BOP clade</taxon>
        <taxon>Oryzoideae</taxon>
        <taxon>Oryzeae</taxon>
        <taxon>Oryzinae</taxon>
        <taxon>Oryza</taxon>
    </lineage>
</organism>
<protein>
    <submittedName>
        <fullName evidence="1">Uncharacterized protein</fullName>
    </submittedName>
</protein>
<reference evidence="1" key="2">
    <citation type="submission" date="2015-06" db="UniProtKB">
        <authorList>
            <consortium name="EnsemblPlants"/>
        </authorList>
    </citation>
    <scope>IDENTIFICATION</scope>
</reference>
<keyword evidence="2" id="KW-1185">Reference proteome</keyword>
<dbReference type="EnsemblPlants" id="ORUFI01G14430.1">
    <property type="protein sequence ID" value="ORUFI01G14430.1"/>
    <property type="gene ID" value="ORUFI01G14430"/>
</dbReference>
<dbReference type="AlphaFoldDB" id="A0A0E0MVF2"/>
<sequence length="98" mass="10450">MAFERLHAGDDDGGGGDNLMAFKWLHAGDDDCGGSDNLMAFERLHAGNETVLTAARLGCSLLFVPLYVPLLLGTWPTSCTLSDASSMALIDRHIAQGR</sequence>
<evidence type="ECO:0000313" key="2">
    <source>
        <dbReference type="Proteomes" id="UP000008022"/>
    </source>
</evidence>
<reference evidence="2" key="1">
    <citation type="submission" date="2013-06" db="EMBL/GenBank/DDBJ databases">
        <authorList>
            <person name="Zhao Q."/>
        </authorList>
    </citation>
    <scope>NUCLEOTIDE SEQUENCE</scope>
    <source>
        <strain evidence="2">cv. W1943</strain>
    </source>
</reference>
<dbReference type="HOGENOM" id="CLU_2376241_0_0_1"/>
<evidence type="ECO:0000313" key="1">
    <source>
        <dbReference type="EnsemblPlants" id="ORUFI01G14430.1"/>
    </source>
</evidence>
<dbReference type="Proteomes" id="UP000008022">
    <property type="component" value="Unassembled WGS sequence"/>
</dbReference>
<proteinExistence type="predicted"/>
<dbReference type="Gramene" id="ORUFI01G14430.1">
    <property type="protein sequence ID" value="ORUFI01G14430.1"/>
    <property type="gene ID" value="ORUFI01G14430"/>
</dbReference>